<reference evidence="2 3" key="1">
    <citation type="journal article" date="2024" name="J Genomics">
        <title>Draft genome sequencing and assembly of Favolaschia claudopus CIRM-BRFM 2984 isolated from oak limbs.</title>
        <authorList>
            <person name="Navarro D."/>
            <person name="Drula E."/>
            <person name="Chaduli D."/>
            <person name="Cazenave R."/>
            <person name="Ahrendt S."/>
            <person name="Wang J."/>
            <person name="Lipzen A."/>
            <person name="Daum C."/>
            <person name="Barry K."/>
            <person name="Grigoriev I.V."/>
            <person name="Favel A."/>
            <person name="Rosso M.N."/>
            <person name="Martin F."/>
        </authorList>
    </citation>
    <scope>NUCLEOTIDE SEQUENCE [LARGE SCALE GENOMIC DNA]</scope>
    <source>
        <strain evidence="2 3">CIRM-BRFM 2984</strain>
    </source>
</reference>
<evidence type="ECO:0000313" key="3">
    <source>
        <dbReference type="Proteomes" id="UP001362999"/>
    </source>
</evidence>
<dbReference type="EMBL" id="JAWWNJ010000149">
    <property type="protein sequence ID" value="KAK6981589.1"/>
    <property type="molecule type" value="Genomic_DNA"/>
</dbReference>
<feature type="region of interest" description="Disordered" evidence="1">
    <location>
        <begin position="92"/>
        <end position="144"/>
    </location>
</feature>
<name>A0AAV9ZIJ6_9AGAR</name>
<gene>
    <name evidence="2" type="ORF">R3P38DRAFT_3113766</name>
</gene>
<keyword evidence="3" id="KW-1185">Reference proteome</keyword>
<dbReference type="AlphaFoldDB" id="A0AAV9ZIJ6"/>
<evidence type="ECO:0000313" key="2">
    <source>
        <dbReference type="EMBL" id="KAK6981589.1"/>
    </source>
</evidence>
<proteinExistence type="predicted"/>
<protein>
    <submittedName>
        <fullName evidence="2">Uncharacterized protein</fullName>
    </submittedName>
</protein>
<evidence type="ECO:0000256" key="1">
    <source>
        <dbReference type="SAM" id="MobiDB-lite"/>
    </source>
</evidence>
<sequence>MSQSKASENTRLLSNSPPPPINQATRPSSSTDTGITGTLWTVCQLVHGAGETVRGTLLGAIDDVANKGEQKHHNVAREGRAQLDQAFQKLWGSTSSSSATPQLPPVASAGYTTGYDAAPPTYQASPSGYGSDGMRSDYKAPDGA</sequence>
<feature type="region of interest" description="Disordered" evidence="1">
    <location>
        <begin position="1"/>
        <end position="33"/>
    </location>
</feature>
<feature type="compositionally biased region" description="Polar residues" evidence="1">
    <location>
        <begin position="1"/>
        <end position="15"/>
    </location>
</feature>
<feature type="compositionally biased region" description="Basic and acidic residues" evidence="1">
    <location>
        <begin position="134"/>
        <end position="144"/>
    </location>
</feature>
<dbReference type="Proteomes" id="UP001362999">
    <property type="component" value="Unassembled WGS sequence"/>
</dbReference>
<comment type="caution">
    <text evidence="2">The sequence shown here is derived from an EMBL/GenBank/DDBJ whole genome shotgun (WGS) entry which is preliminary data.</text>
</comment>
<feature type="compositionally biased region" description="Polar residues" evidence="1">
    <location>
        <begin position="22"/>
        <end position="33"/>
    </location>
</feature>
<accession>A0AAV9ZIJ6</accession>
<feature type="compositionally biased region" description="Polar residues" evidence="1">
    <location>
        <begin position="92"/>
        <end position="101"/>
    </location>
</feature>
<organism evidence="2 3">
    <name type="scientific">Favolaschia claudopus</name>
    <dbReference type="NCBI Taxonomy" id="2862362"/>
    <lineage>
        <taxon>Eukaryota</taxon>
        <taxon>Fungi</taxon>
        <taxon>Dikarya</taxon>
        <taxon>Basidiomycota</taxon>
        <taxon>Agaricomycotina</taxon>
        <taxon>Agaricomycetes</taxon>
        <taxon>Agaricomycetidae</taxon>
        <taxon>Agaricales</taxon>
        <taxon>Marasmiineae</taxon>
        <taxon>Mycenaceae</taxon>
        <taxon>Favolaschia</taxon>
    </lineage>
</organism>